<keyword evidence="5 9" id="KW-1133">Transmembrane helix</keyword>
<keyword evidence="11" id="KW-1185">Reference proteome</keyword>
<evidence type="ECO:0000256" key="5">
    <source>
        <dbReference type="ARBA" id="ARBA00022989"/>
    </source>
</evidence>
<dbReference type="Proteomes" id="UP000531840">
    <property type="component" value="Unassembled WGS sequence"/>
</dbReference>
<keyword evidence="3 9" id="KW-0812">Transmembrane</keyword>
<evidence type="ECO:0000256" key="4">
    <source>
        <dbReference type="ARBA" id="ARBA00022927"/>
    </source>
</evidence>
<evidence type="ECO:0000256" key="6">
    <source>
        <dbReference type="ARBA" id="ARBA00023010"/>
    </source>
</evidence>
<protein>
    <recommendedName>
        <fullName evidence="8">Accessory Sec system protein translocase subunit SecY2</fullName>
    </recommendedName>
</protein>
<feature type="transmembrane region" description="Helical" evidence="9">
    <location>
        <begin position="88"/>
        <end position="105"/>
    </location>
</feature>
<keyword evidence="7 9" id="KW-0472">Membrane</keyword>
<dbReference type="InterPro" id="IPR002208">
    <property type="entry name" value="SecY/SEC61-alpha"/>
</dbReference>
<feature type="transmembrane region" description="Helical" evidence="9">
    <location>
        <begin position="144"/>
        <end position="164"/>
    </location>
</feature>
<feature type="transmembrane region" description="Helical" evidence="9">
    <location>
        <begin position="233"/>
        <end position="256"/>
    </location>
</feature>
<keyword evidence="2" id="KW-1003">Cell membrane</keyword>
<feature type="transmembrane region" description="Helical" evidence="9">
    <location>
        <begin position="46"/>
        <end position="67"/>
    </location>
</feature>
<feature type="transmembrane region" description="Helical" evidence="9">
    <location>
        <begin position="176"/>
        <end position="198"/>
    </location>
</feature>
<dbReference type="InterPro" id="IPR014269">
    <property type="entry name" value="SecY2"/>
</dbReference>
<sequence length="396" mass="45393">MVSKKRFLCTILVIFVYILGNNIEIPLIQNNNISNDITTIFESRKIYILSLGITPWMSSMILWRVIVSLKLFRADELSVKASNRRQNILTLFIALLQSIIFTKAIEFDTNNFNYNTIILRIICIIMLIAGTFVIIWLANINSEYGIGGMIVIMLVNFILMYINLFSPDSEGNKIEVSSYIIYFLMIFSLISLIITIFLELSEYRIPVVKVLFNNKFSKETYIPLKLNSAGGMAFMYAMPLMTLPVYILRLVSNLFPNNESIMWWISNLQFNKIPGIILYNILLLILSYAFTFINIDIENTAKNLKISGDFIEGVTPGAVTEKYLFNRVSVIAIIVSIYIFMISFIPLIVLYGDKDALKLFMVPGIIMMTSAIVISISREFEVLKITKKYKKGLFKK</sequence>
<evidence type="ECO:0000313" key="11">
    <source>
        <dbReference type="Proteomes" id="UP000531840"/>
    </source>
</evidence>
<evidence type="ECO:0000256" key="2">
    <source>
        <dbReference type="ARBA" id="ARBA00022475"/>
    </source>
</evidence>
<evidence type="ECO:0000256" key="8">
    <source>
        <dbReference type="NCBIfam" id="TIGR02920"/>
    </source>
</evidence>
<evidence type="ECO:0000256" key="9">
    <source>
        <dbReference type="SAM" id="Phobius"/>
    </source>
</evidence>
<dbReference type="EMBL" id="JACBYF010000023">
    <property type="protein sequence ID" value="NYS48029.1"/>
    <property type="molecule type" value="Genomic_DNA"/>
</dbReference>
<dbReference type="NCBIfam" id="TIGR02920">
    <property type="entry name" value="acc_sec_Y2"/>
    <property type="match status" value="1"/>
</dbReference>
<feature type="transmembrane region" description="Helical" evidence="9">
    <location>
        <begin position="330"/>
        <end position="351"/>
    </location>
</feature>
<keyword evidence="1" id="KW-0813">Transport</keyword>
<feature type="transmembrane region" description="Helical" evidence="9">
    <location>
        <begin position="357"/>
        <end position="377"/>
    </location>
</feature>
<keyword evidence="6" id="KW-0811">Translocation</keyword>
<keyword evidence="4" id="KW-0653">Protein transport</keyword>
<evidence type="ECO:0000256" key="7">
    <source>
        <dbReference type="ARBA" id="ARBA00023136"/>
    </source>
</evidence>
<feature type="transmembrane region" description="Helical" evidence="9">
    <location>
        <begin position="117"/>
        <end position="137"/>
    </location>
</feature>
<feature type="transmembrane region" description="Helical" evidence="9">
    <location>
        <begin position="276"/>
        <end position="295"/>
    </location>
</feature>
<accession>A0ABX2T3H0</accession>
<dbReference type="Gene3D" id="1.10.3370.10">
    <property type="entry name" value="SecY subunit domain"/>
    <property type="match status" value="1"/>
</dbReference>
<dbReference type="SUPFAM" id="SSF103491">
    <property type="entry name" value="Preprotein translocase SecY subunit"/>
    <property type="match status" value="1"/>
</dbReference>
<dbReference type="InterPro" id="IPR023201">
    <property type="entry name" value="SecY_dom_sf"/>
</dbReference>
<proteinExistence type="predicted"/>
<evidence type="ECO:0000256" key="1">
    <source>
        <dbReference type="ARBA" id="ARBA00022448"/>
    </source>
</evidence>
<organism evidence="10 11">
    <name type="scientific">Gemelliphila palaticanis</name>
    <dbReference type="NCBI Taxonomy" id="81950"/>
    <lineage>
        <taxon>Bacteria</taxon>
        <taxon>Bacillati</taxon>
        <taxon>Bacillota</taxon>
        <taxon>Bacilli</taxon>
        <taxon>Bacillales</taxon>
        <taxon>Gemellaceae</taxon>
        <taxon>Gemelliphila</taxon>
    </lineage>
</organism>
<name>A0ABX2T3H0_9BACL</name>
<evidence type="ECO:0000256" key="3">
    <source>
        <dbReference type="ARBA" id="ARBA00022692"/>
    </source>
</evidence>
<dbReference type="Pfam" id="PF00344">
    <property type="entry name" value="SecY"/>
    <property type="match status" value="1"/>
</dbReference>
<dbReference type="PIRSF" id="PIRSF004557">
    <property type="entry name" value="SecY"/>
    <property type="match status" value="1"/>
</dbReference>
<evidence type="ECO:0000313" key="10">
    <source>
        <dbReference type="EMBL" id="NYS48029.1"/>
    </source>
</evidence>
<comment type="caution">
    <text evidence="10">The sequence shown here is derived from an EMBL/GenBank/DDBJ whole genome shotgun (WGS) entry which is preliminary data.</text>
</comment>
<dbReference type="PRINTS" id="PR00303">
    <property type="entry name" value="SECYTRNLCASE"/>
</dbReference>
<reference evidence="10 11" key="1">
    <citation type="submission" date="2020-07" db="EMBL/GenBank/DDBJ databases">
        <title>MOT database genomes.</title>
        <authorList>
            <person name="Joseph S."/>
            <person name="Aduse-Opoku J."/>
            <person name="Hashim A."/>
            <person name="Wade W."/>
            <person name="Curtis M."/>
        </authorList>
    </citation>
    <scope>NUCLEOTIDE SEQUENCE [LARGE SCALE GENOMIC DNA]</scope>
    <source>
        <strain evidence="10 11">CIP 106318</strain>
    </source>
</reference>
<dbReference type="RefSeq" id="WP_179941812.1">
    <property type="nucleotide sequence ID" value="NZ_JACBYF010000023.1"/>
</dbReference>
<gene>
    <name evidence="10" type="primary">secY2</name>
    <name evidence="10" type="ORF">HZY85_07570</name>
</gene>